<sequence>VATTNGQKSEGLVEEFYPKRKASATDPAADTVYPEPMWKYRPLTEDILHEVAARMKPWKATRSRTFPNCLYKFCAGIFVPRLCKIYRALEVHRYEPPDWNRTETFVARKPGKPDYSQAGAHRPLIL</sequence>
<keyword evidence="2" id="KW-1185">Reference proteome</keyword>
<accession>A0AAD6Z0T6</accession>
<reference evidence="1" key="1">
    <citation type="submission" date="2023-03" db="EMBL/GenBank/DDBJ databases">
        <title>Massive genome expansion in bonnet fungi (Mycena s.s.) driven by repeated elements and novel gene families across ecological guilds.</title>
        <authorList>
            <consortium name="Lawrence Berkeley National Laboratory"/>
            <person name="Harder C.B."/>
            <person name="Miyauchi S."/>
            <person name="Viragh M."/>
            <person name="Kuo A."/>
            <person name="Thoen E."/>
            <person name="Andreopoulos B."/>
            <person name="Lu D."/>
            <person name="Skrede I."/>
            <person name="Drula E."/>
            <person name="Henrissat B."/>
            <person name="Morin E."/>
            <person name="Kohler A."/>
            <person name="Barry K."/>
            <person name="LaButti K."/>
            <person name="Morin E."/>
            <person name="Salamov A."/>
            <person name="Lipzen A."/>
            <person name="Mereny Z."/>
            <person name="Hegedus B."/>
            <person name="Baldrian P."/>
            <person name="Stursova M."/>
            <person name="Weitz H."/>
            <person name="Taylor A."/>
            <person name="Grigoriev I.V."/>
            <person name="Nagy L.G."/>
            <person name="Martin F."/>
            <person name="Kauserud H."/>
        </authorList>
    </citation>
    <scope>NUCLEOTIDE SEQUENCE</scope>
    <source>
        <strain evidence="1">CBHHK002</strain>
    </source>
</reference>
<dbReference type="AlphaFoldDB" id="A0AAD6Z0T6"/>
<evidence type="ECO:0000313" key="1">
    <source>
        <dbReference type="EMBL" id="KAJ7302838.1"/>
    </source>
</evidence>
<comment type="caution">
    <text evidence="1">The sequence shown here is derived from an EMBL/GenBank/DDBJ whole genome shotgun (WGS) entry which is preliminary data.</text>
</comment>
<dbReference type="Proteomes" id="UP001218218">
    <property type="component" value="Unassembled WGS sequence"/>
</dbReference>
<organism evidence="1 2">
    <name type="scientific">Mycena albidolilacea</name>
    <dbReference type="NCBI Taxonomy" id="1033008"/>
    <lineage>
        <taxon>Eukaryota</taxon>
        <taxon>Fungi</taxon>
        <taxon>Dikarya</taxon>
        <taxon>Basidiomycota</taxon>
        <taxon>Agaricomycotina</taxon>
        <taxon>Agaricomycetes</taxon>
        <taxon>Agaricomycetidae</taxon>
        <taxon>Agaricales</taxon>
        <taxon>Marasmiineae</taxon>
        <taxon>Mycenaceae</taxon>
        <taxon>Mycena</taxon>
    </lineage>
</organism>
<name>A0AAD6Z0T6_9AGAR</name>
<feature type="non-terminal residue" evidence="1">
    <location>
        <position position="1"/>
    </location>
</feature>
<feature type="non-terminal residue" evidence="1">
    <location>
        <position position="126"/>
    </location>
</feature>
<evidence type="ECO:0000313" key="2">
    <source>
        <dbReference type="Proteomes" id="UP001218218"/>
    </source>
</evidence>
<protein>
    <submittedName>
        <fullName evidence="1">Uncharacterized protein</fullName>
    </submittedName>
</protein>
<proteinExistence type="predicted"/>
<gene>
    <name evidence="1" type="ORF">DFH08DRAFT_620649</name>
</gene>
<dbReference type="EMBL" id="JARIHO010000111">
    <property type="protein sequence ID" value="KAJ7302838.1"/>
    <property type="molecule type" value="Genomic_DNA"/>
</dbReference>